<reference evidence="10" key="1">
    <citation type="submission" date="2020-10" db="EMBL/GenBank/DDBJ databases">
        <authorList>
            <person name="Gilroy R."/>
        </authorList>
    </citation>
    <scope>NUCLEOTIDE SEQUENCE</scope>
    <source>
        <strain evidence="10">CHK188-20938</strain>
    </source>
</reference>
<keyword evidence="3 6" id="KW-0133">Cell shape</keyword>
<dbReference type="AlphaFoldDB" id="A0A9D1TA25"/>
<organism evidence="10 11">
    <name type="scientific">Candidatus Scatomonas pullistercoris</name>
    <dbReference type="NCBI Taxonomy" id="2840920"/>
    <lineage>
        <taxon>Bacteria</taxon>
        <taxon>Bacillati</taxon>
        <taxon>Bacillota</taxon>
        <taxon>Clostridia</taxon>
        <taxon>Lachnospirales</taxon>
        <taxon>Lachnospiraceae</taxon>
        <taxon>Lachnospiraceae incertae sedis</taxon>
        <taxon>Candidatus Scatomonas</taxon>
    </lineage>
</organism>
<evidence type="ECO:0000256" key="4">
    <source>
        <dbReference type="ARBA" id="ARBA00022984"/>
    </source>
</evidence>
<protein>
    <submittedName>
        <fullName evidence="10">Peptidoglycan binding domain-containing protein</fullName>
    </submittedName>
</protein>
<name>A0A9D1TA25_9FIRM</name>
<dbReference type="InterPro" id="IPR050979">
    <property type="entry name" value="LD-transpeptidase"/>
</dbReference>
<feature type="active site" description="Nucleophile" evidence="6">
    <location>
        <position position="595"/>
    </location>
</feature>
<evidence type="ECO:0000313" key="10">
    <source>
        <dbReference type="EMBL" id="HIV25136.1"/>
    </source>
</evidence>
<evidence type="ECO:0000256" key="5">
    <source>
        <dbReference type="ARBA" id="ARBA00023316"/>
    </source>
</evidence>
<dbReference type="InterPro" id="IPR038063">
    <property type="entry name" value="Transpep_catalytic_dom"/>
</dbReference>
<feature type="transmembrane region" description="Helical" evidence="8">
    <location>
        <begin position="155"/>
        <end position="174"/>
    </location>
</feature>
<evidence type="ECO:0000256" key="1">
    <source>
        <dbReference type="ARBA" id="ARBA00004752"/>
    </source>
</evidence>
<feature type="compositionally biased region" description="Low complexity" evidence="7">
    <location>
        <begin position="29"/>
        <end position="41"/>
    </location>
</feature>
<dbReference type="GO" id="GO:0071972">
    <property type="term" value="F:peptidoglycan L,D-transpeptidase activity"/>
    <property type="evidence" value="ECO:0007669"/>
    <property type="project" value="TreeGrafter"/>
</dbReference>
<evidence type="ECO:0000259" key="9">
    <source>
        <dbReference type="PROSITE" id="PS52029"/>
    </source>
</evidence>
<evidence type="ECO:0000256" key="6">
    <source>
        <dbReference type="PROSITE-ProRule" id="PRU01373"/>
    </source>
</evidence>
<keyword evidence="2" id="KW-0808">Transferase</keyword>
<comment type="caution">
    <text evidence="10">The sequence shown here is derived from an EMBL/GenBank/DDBJ whole genome shotgun (WGS) entry which is preliminary data.</text>
</comment>
<dbReference type="EMBL" id="DVOO01000013">
    <property type="protein sequence ID" value="HIV25136.1"/>
    <property type="molecule type" value="Genomic_DNA"/>
</dbReference>
<comment type="pathway">
    <text evidence="1 6">Cell wall biogenesis; peptidoglycan biosynthesis.</text>
</comment>
<dbReference type="SUPFAM" id="SSF143985">
    <property type="entry name" value="L,D-transpeptidase pre-catalytic domain-like"/>
    <property type="match status" value="1"/>
</dbReference>
<feature type="compositionally biased region" description="Basic and acidic residues" evidence="7">
    <location>
        <begin position="1"/>
        <end position="19"/>
    </location>
</feature>
<feature type="region of interest" description="Disordered" evidence="7">
    <location>
        <begin position="1"/>
        <end position="148"/>
    </location>
</feature>
<dbReference type="PROSITE" id="PS52029">
    <property type="entry name" value="LD_TPASE"/>
    <property type="match status" value="1"/>
</dbReference>
<accession>A0A9D1TA25</accession>
<sequence>MGEDRMEKGLEEQLRKALASEETEEHGESGPAAAASPQAGEDTFVIHLTEQDAAEDEKDGEKEEEPASTGAESVEQRQEEQASGAEEQEELEPAELKMEEPEPQAAEAEETAPEPVAEPVYRMPEPEPAMEEERPEAPGQPAGNGRKKKKKKGKILAAVILVLILGAAAVYVGFSYQYKDKFFNGTTINGVDCSGMSVEEVEERLKQQTEEYSLTLTFRDGQTETIEGSEIGYAYVSDGSVQAIKDSQVPLLWITSLFQTDEGQATADTEYDSDKLEAVLAAMPELQEEQMTAPANAYVTWQDNSFVIVPETQGNQLDTQAVRTAVAEAVAAGETELDVESLGVYAAPTVTQDDEALKTQVEQLTTLVSASITYTLPSGATQVLDGNTLRNWLTQDADGNYVKDETVWNQHIQEYVAALADSVDTLGKDREFQTTNRGVITRNSNLYGWQIDQEAEIAQLTQELANSTVTTREPVYSSREVSSENNGIGYTYVEMDLSQQHLWVYENGELWGETDIVSGTMTEARHTPECISTIYYKETDRQLRGPQNEDGTYRWDTHVDYWMPFQDSGMIGMHDAWWQSSFGGTNYIYGGSQGCINLPPTFAAQLYEWITADVPIICYYSEAYTLHE</sequence>
<dbReference type="Pfam" id="PF03734">
    <property type="entry name" value="YkuD"/>
    <property type="match status" value="1"/>
</dbReference>
<evidence type="ECO:0000313" key="11">
    <source>
        <dbReference type="Proteomes" id="UP000824169"/>
    </source>
</evidence>
<dbReference type="GO" id="GO:0005576">
    <property type="term" value="C:extracellular region"/>
    <property type="evidence" value="ECO:0007669"/>
    <property type="project" value="TreeGrafter"/>
</dbReference>
<evidence type="ECO:0000256" key="3">
    <source>
        <dbReference type="ARBA" id="ARBA00022960"/>
    </source>
</evidence>
<keyword evidence="5 6" id="KW-0961">Cell wall biogenesis/degradation</keyword>
<dbReference type="SUPFAM" id="SSF141523">
    <property type="entry name" value="L,D-transpeptidase catalytic domain-like"/>
    <property type="match status" value="1"/>
</dbReference>
<feature type="active site" description="Proton donor/acceptor" evidence="6">
    <location>
        <position position="574"/>
    </location>
</feature>
<gene>
    <name evidence="10" type="ORF">IAB71_05010</name>
</gene>
<feature type="domain" description="L,D-TPase catalytic" evidence="9">
    <location>
        <begin position="491"/>
        <end position="619"/>
    </location>
</feature>
<dbReference type="CDD" id="cd16913">
    <property type="entry name" value="YkuD_like"/>
    <property type="match status" value="1"/>
</dbReference>
<dbReference type="Gene3D" id="2.40.440.10">
    <property type="entry name" value="L,D-transpeptidase catalytic domain-like"/>
    <property type="match status" value="1"/>
</dbReference>
<feature type="compositionally biased region" description="Acidic residues" evidence="7">
    <location>
        <begin position="52"/>
        <end position="66"/>
    </location>
</feature>
<keyword evidence="8" id="KW-1133">Transmembrane helix</keyword>
<dbReference type="InterPro" id="IPR022029">
    <property type="entry name" value="YoaR-like_PG-bd"/>
</dbReference>
<feature type="compositionally biased region" description="Low complexity" evidence="7">
    <location>
        <begin position="113"/>
        <end position="123"/>
    </location>
</feature>
<reference evidence="10" key="2">
    <citation type="journal article" date="2021" name="PeerJ">
        <title>Extensive microbial diversity within the chicken gut microbiome revealed by metagenomics and culture.</title>
        <authorList>
            <person name="Gilroy R."/>
            <person name="Ravi A."/>
            <person name="Getino M."/>
            <person name="Pursley I."/>
            <person name="Horton D.L."/>
            <person name="Alikhan N.F."/>
            <person name="Baker D."/>
            <person name="Gharbi K."/>
            <person name="Hall N."/>
            <person name="Watson M."/>
            <person name="Adriaenssens E.M."/>
            <person name="Foster-Nyarko E."/>
            <person name="Jarju S."/>
            <person name="Secka A."/>
            <person name="Antonio M."/>
            <person name="Oren A."/>
            <person name="Chaudhuri R.R."/>
            <person name="La Ragione R."/>
            <person name="Hildebrand F."/>
            <person name="Pallen M.J."/>
        </authorList>
    </citation>
    <scope>NUCLEOTIDE SEQUENCE</scope>
    <source>
        <strain evidence="10">CHK188-20938</strain>
    </source>
</reference>
<evidence type="ECO:0000256" key="7">
    <source>
        <dbReference type="SAM" id="MobiDB-lite"/>
    </source>
</evidence>
<dbReference type="PANTHER" id="PTHR30582">
    <property type="entry name" value="L,D-TRANSPEPTIDASE"/>
    <property type="match status" value="1"/>
</dbReference>
<evidence type="ECO:0000256" key="8">
    <source>
        <dbReference type="SAM" id="Phobius"/>
    </source>
</evidence>
<dbReference type="Proteomes" id="UP000824169">
    <property type="component" value="Unassembled WGS sequence"/>
</dbReference>
<keyword evidence="8" id="KW-0812">Transmembrane</keyword>
<keyword evidence="8" id="KW-0472">Membrane</keyword>
<keyword evidence="4 6" id="KW-0573">Peptidoglycan synthesis</keyword>
<dbReference type="GO" id="GO:0008360">
    <property type="term" value="P:regulation of cell shape"/>
    <property type="evidence" value="ECO:0007669"/>
    <property type="project" value="UniProtKB-UniRule"/>
</dbReference>
<dbReference type="Pfam" id="PF12229">
    <property type="entry name" value="PG_binding_4"/>
    <property type="match status" value="1"/>
</dbReference>
<proteinExistence type="predicted"/>
<evidence type="ECO:0000256" key="2">
    <source>
        <dbReference type="ARBA" id="ARBA00022679"/>
    </source>
</evidence>
<dbReference type="GO" id="GO:0016740">
    <property type="term" value="F:transferase activity"/>
    <property type="evidence" value="ECO:0007669"/>
    <property type="project" value="UniProtKB-KW"/>
</dbReference>
<dbReference type="Gene3D" id="3.10.20.800">
    <property type="match status" value="1"/>
</dbReference>
<dbReference type="GO" id="GO:0071555">
    <property type="term" value="P:cell wall organization"/>
    <property type="evidence" value="ECO:0007669"/>
    <property type="project" value="UniProtKB-UniRule"/>
</dbReference>
<dbReference type="GO" id="GO:0018104">
    <property type="term" value="P:peptidoglycan-protein cross-linking"/>
    <property type="evidence" value="ECO:0007669"/>
    <property type="project" value="TreeGrafter"/>
</dbReference>
<dbReference type="InterPro" id="IPR005490">
    <property type="entry name" value="LD_TPept_cat_dom"/>
</dbReference>
<dbReference type="PANTHER" id="PTHR30582:SF33">
    <property type="entry name" value="EXPORTED PROTEIN"/>
    <property type="match status" value="1"/>
</dbReference>
<dbReference type="InterPro" id="IPR038054">
    <property type="entry name" value="LD_TPept-like_central_sf"/>
</dbReference>